<proteinExistence type="predicted"/>
<evidence type="ECO:0000256" key="1">
    <source>
        <dbReference type="SAM" id="Phobius"/>
    </source>
</evidence>
<keyword evidence="1" id="KW-1133">Transmembrane helix</keyword>
<dbReference type="RefSeq" id="WP_100143596.1">
    <property type="nucleotide sequence ID" value="NZ_JADZHC010000049.1"/>
</dbReference>
<organism evidence="2 3">
    <name type="scientific">Shewanella algae</name>
    <dbReference type="NCBI Taxonomy" id="38313"/>
    <lineage>
        <taxon>Bacteria</taxon>
        <taxon>Pseudomonadati</taxon>
        <taxon>Pseudomonadota</taxon>
        <taxon>Gammaproteobacteria</taxon>
        <taxon>Alteromonadales</taxon>
        <taxon>Shewanellaceae</taxon>
        <taxon>Shewanella</taxon>
    </lineage>
</organism>
<protein>
    <submittedName>
        <fullName evidence="2">Uncharacterized protein</fullName>
    </submittedName>
</protein>
<keyword evidence="3" id="KW-1185">Reference proteome</keyword>
<dbReference type="Proteomes" id="UP000254069">
    <property type="component" value="Unassembled WGS sequence"/>
</dbReference>
<feature type="transmembrane region" description="Helical" evidence="1">
    <location>
        <begin position="28"/>
        <end position="48"/>
    </location>
</feature>
<dbReference type="GeneID" id="88625163"/>
<dbReference type="EMBL" id="UGYO01000002">
    <property type="protein sequence ID" value="SUJ05784.1"/>
    <property type="molecule type" value="Genomic_DNA"/>
</dbReference>
<sequence>MNKQFWLTLIGTLLAAWALFHFKTYLGPLVLPLFIGLVLIVTLKLYALMDKDDS</sequence>
<evidence type="ECO:0000313" key="2">
    <source>
        <dbReference type="EMBL" id="SUJ05784.1"/>
    </source>
</evidence>
<keyword evidence="1" id="KW-0472">Membrane</keyword>
<name>A0A380BRI0_9GAMM</name>
<keyword evidence="1" id="KW-0812">Transmembrane</keyword>
<reference evidence="2 3" key="1">
    <citation type="submission" date="2018-06" db="EMBL/GenBank/DDBJ databases">
        <authorList>
            <consortium name="Pathogen Informatics"/>
            <person name="Doyle S."/>
        </authorList>
    </citation>
    <scope>NUCLEOTIDE SEQUENCE [LARGE SCALE GENOMIC DNA]</scope>
    <source>
        <strain evidence="2 3">NCTC10738</strain>
    </source>
</reference>
<evidence type="ECO:0000313" key="3">
    <source>
        <dbReference type="Proteomes" id="UP000254069"/>
    </source>
</evidence>
<dbReference type="AlphaFoldDB" id="A0A380BRI0"/>
<accession>A0A380BRI0</accession>
<gene>
    <name evidence="2" type="ORF">NCTC10738_03829</name>
</gene>